<comment type="caution">
    <text evidence="1">The sequence shown here is derived from an EMBL/GenBank/DDBJ whole genome shotgun (WGS) entry which is preliminary data.</text>
</comment>
<gene>
    <name evidence="1" type="ORF">A8990_10348</name>
</gene>
<dbReference type="Pfam" id="PF14375">
    <property type="entry name" value="Cys_rich_CWC"/>
    <property type="match status" value="1"/>
</dbReference>
<evidence type="ECO:0000313" key="1">
    <source>
        <dbReference type="EMBL" id="REE92750.1"/>
    </source>
</evidence>
<keyword evidence="2" id="KW-1185">Reference proteome</keyword>
<dbReference type="Proteomes" id="UP000256304">
    <property type="component" value="Unassembled WGS sequence"/>
</dbReference>
<sequence length="64" mass="7287">MSELEPIYVDASECTLCQQANRCEGNASCWCYKEKFPKELIDLVPKDLKGKACICQKCLHAFNK</sequence>
<accession>A0A3D9SHK1</accession>
<evidence type="ECO:0000313" key="2">
    <source>
        <dbReference type="Proteomes" id="UP000256304"/>
    </source>
</evidence>
<proteinExistence type="predicted"/>
<dbReference type="EMBL" id="QTTN01000003">
    <property type="protein sequence ID" value="REE92750.1"/>
    <property type="molecule type" value="Genomic_DNA"/>
</dbReference>
<dbReference type="AlphaFoldDB" id="A0A3D9SHK1"/>
<dbReference type="RefSeq" id="WP_245995828.1">
    <property type="nucleotide sequence ID" value="NZ_QTTN01000003.1"/>
</dbReference>
<dbReference type="InterPro" id="IPR032720">
    <property type="entry name" value="Cys_rich_CWC"/>
</dbReference>
<protein>
    <submittedName>
        <fullName evidence="1">Cysteine-rich CWC</fullName>
    </submittedName>
</protein>
<organism evidence="1 2">
    <name type="scientific">Paenibacillus taihuensis</name>
    <dbReference type="NCBI Taxonomy" id="1156355"/>
    <lineage>
        <taxon>Bacteria</taxon>
        <taxon>Bacillati</taxon>
        <taxon>Bacillota</taxon>
        <taxon>Bacilli</taxon>
        <taxon>Bacillales</taxon>
        <taxon>Paenibacillaceae</taxon>
        <taxon>Paenibacillus</taxon>
    </lineage>
</organism>
<name>A0A3D9SHK1_9BACL</name>
<reference evidence="1 2" key="1">
    <citation type="submission" date="2018-08" db="EMBL/GenBank/DDBJ databases">
        <title>Genomic Encyclopedia of Type Strains, Phase III (KMG-III): the genomes of soil and plant-associated and newly described type strains.</title>
        <authorList>
            <person name="Whitman W."/>
        </authorList>
    </citation>
    <scope>NUCLEOTIDE SEQUENCE [LARGE SCALE GENOMIC DNA]</scope>
    <source>
        <strain evidence="1 2">CGMCC 1.10966</strain>
    </source>
</reference>